<dbReference type="Proteomes" id="UP000011885">
    <property type="component" value="Unassembled WGS sequence"/>
</dbReference>
<proteinExistence type="predicted"/>
<gene>
    <name evidence="1" type="ORF">RSSM_00741</name>
</gene>
<keyword evidence="2" id="KW-1185">Reference proteome</keyword>
<dbReference type="EMBL" id="ANOH01000065">
    <property type="protein sequence ID" value="EMI57782.1"/>
    <property type="molecule type" value="Genomic_DNA"/>
</dbReference>
<name>M5U8I7_9BACT</name>
<dbReference type="AlphaFoldDB" id="M5U8I7"/>
<comment type="caution">
    <text evidence="1">The sequence shown here is derived from an EMBL/GenBank/DDBJ whole genome shotgun (WGS) entry which is preliminary data.</text>
</comment>
<evidence type="ECO:0000313" key="2">
    <source>
        <dbReference type="Proteomes" id="UP000011885"/>
    </source>
</evidence>
<evidence type="ECO:0000313" key="1">
    <source>
        <dbReference type="EMBL" id="EMI57782.1"/>
    </source>
</evidence>
<protein>
    <submittedName>
        <fullName evidence="1">Uncharacterized protein</fullName>
    </submittedName>
</protein>
<dbReference type="PATRIC" id="fig|1263870.3.peg.807"/>
<reference evidence="1 2" key="1">
    <citation type="journal article" date="2013" name="Mar. Genomics">
        <title>Expression of sulfatases in Rhodopirellula baltica and the diversity of sulfatases in the genus Rhodopirellula.</title>
        <authorList>
            <person name="Wegner C.E."/>
            <person name="Richter-Heitmann T."/>
            <person name="Klindworth A."/>
            <person name="Klockow C."/>
            <person name="Richter M."/>
            <person name="Achstetter T."/>
            <person name="Glockner F.O."/>
            <person name="Harder J."/>
        </authorList>
    </citation>
    <scope>NUCLEOTIDE SEQUENCE [LARGE SCALE GENOMIC DNA]</scope>
    <source>
        <strain evidence="1 2">SM41</strain>
    </source>
</reference>
<sequence>MRWEPRAGIEEGARHANDDVAQALAAGCITATHEHEMQTGENDGRS</sequence>
<accession>M5U8I7</accession>
<organism evidence="1 2">
    <name type="scientific">Rhodopirellula sallentina SM41</name>
    <dbReference type="NCBI Taxonomy" id="1263870"/>
    <lineage>
        <taxon>Bacteria</taxon>
        <taxon>Pseudomonadati</taxon>
        <taxon>Planctomycetota</taxon>
        <taxon>Planctomycetia</taxon>
        <taxon>Pirellulales</taxon>
        <taxon>Pirellulaceae</taxon>
        <taxon>Rhodopirellula</taxon>
    </lineage>
</organism>